<feature type="chain" id="PRO_5014603828" description="Outer membrane protein beta-barrel domain-containing protein" evidence="1">
    <location>
        <begin position="20"/>
        <end position="207"/>
    </location>
</feature>
<evidence type="ECO:0000313" key="2">
    <source>
        <dbReference type="EMBL" id="AUX40403.1"/>
    </source>
</evidence>
<gene>
    <name evidence="2" type="ORF">SOCE26_018040</name>
</gene>
<dbReference type="AlphaFoldDB" id="A0A2L0EM71"/>
<reference evidence="2 3" key="1">
    <citation type="submission" date="2015-09" db="EMBL/GenBank/DDBJ databases">
        <title>Sorangium comparison.</title>
        <authorList>
            <person name="Zaburannyi N."/>
            <person name="Bunk B."/>
            <person name="Overmann J."/>
            <person name="Mueller R."/>
        </authorList>
    </citation>
    <scope>NUCLEOTIDE SEQUENCE [LARGE SCALE GENOMIC DNA]</scope>
    <source>
        <strain evidence="2 3">So ce26</strain>
    </source>
</reference>
<evidence type="ECO:0000313" key="3">
    <source>
        <dbReference type="Proteomes" id="UP000238348"/>
    </source>
</evidence>
<name>A0A2L0EM71_SORCE</name>
<organism evidence="2 3">
    <name type="scientific">Sorangium cellulosum</name>
    <name type="common">Polyangium cellulosum</name>
    <dbReference type="NCBI Taxonomy" id="56"/>
    <lineage>
        <taxon>Bacteria</taxon>
        <taxon>Pseudomonadati</taxon>
        <taxon>Myxococcota</taxon>
        <taxon>Polyangia</taxon>
        <taxon>Polyangiales</taxon>
        <taxon>Polyangiaceae</taxon>
        <taxon>Sorangium</taxon>
    </lineage>
</organism>
<dbReference type="EMBL" id="CP012673">
    <property type="protein sequence ID" value="AUX40403.1"/>
    <property type="molecule type" value="Genomic_DNA"/>
</dbReference>
<accession>A0A2L0EM71</accession>
<feature type="signal peptide" evidence="1">
    <location>
        <begin position="1"/>
        <end position="19"/>
    </location>
</feature>
<evidence type="ECO:0008006" key="4">
    <source>
        <dbReference type="Google" id="ProtNLM"/>
    </source>
</evidence>
<evidence type="ECO:0000256" key="1">
    <source>
        <dbReference type="SAM" id="SignalP"/>
    </source>
</evidence>
<dbReference type="Proteomes" id="UP000238348">
    <property type="component" value="Chromosome"/>
</dbReference>
<keyword evidence="1" id="KW-0732">Signal</keyword>
<protein>
    <recommendedName>
        <fullName evidence="4">Outer membrane protein beta-barrel domain-containing protein</fullName>
    </recommendedName>
</protein>
<proteinExistence type="predicted"/>
<sequence length="207" mass="21213">MLAGLAAATLLLCAGAARAQEGGASGSGAGSRGIPPRDLHLSAGAGALLGLSGVGPYADLALTFRTGLLEVGGFVQGAYEFSGYELLGAGATAGVGWRAPSGLRISLAAAVGAHDYERFGYGTDVDDPGTDGTTLFAGGRGGASWIFGRGPVHFELGLAVTYEIDLLRPRKLYPAPHPRYQRSIIRDVGNTHVTVSLLRLGVTFDMP</sequence>